<dbReference type="Pfam" id="PF00999">
    <property type="entry name" value="Na_H_Exchanger"/>
    <property type="match status" value="1"/>
</dbReference>
<keyword evidence="4 8" id="KW-0812">Transmembrane</keyword>
<gene>
    <name evidence="10" type="ORF">GCM10022236_39440</name>
</gene>
<organism evidence="10 11">
    <name type="scientific">Microlunatus ginsengisoli</name>
    <dbReference type="NCBI Taxonomy" id="363863"/>
    <lineage>
        <taxon>Bacteria</taxon>
        <taxon>Bacillati</taxon>
        <taxon>Actinomycetota</taxon>
        <taxon>Actinomycetes</taxon>
        <taxon>Propionibacteriales</taxon>
        <taxon>Propionibacteriaceae</taxon>
        <taxon>Microlunatus</taxon>
    </lineage>
</organism>
<dbReference type="EMBL" id="BAABAB010000031">
    <property type="protein sequence ID" value="GAA3633000.1"/>
    <property type="molecule type" value="Genomic_DNA"/>
</dbReference>
<dbReference type="PANTHER" id="PTHR32507:SF8">
    <property type="entry name" value="CNH1P"/>
    <property type="match status" value="1"/>
</dbReference>
<feature type="transmembrane region" description="Helical" evidence="8">
    <location>
        <begin position="86"/>
        <end position="108"/>
    </location>
</feature>
<evidence type="ECO:0000256" key="7">
    <source>
        <dbReference type="ARBA" id="ARBA00023136"/>
    </source>
</evidence>
<feature type="transmembrane region" description="Helical" evidence="8">
    <location>
        <begin position="273"/>
        <end position="294"/>
    </location>
</feature>
<keyword evidence="6" id="KW-0406">Ion transport</keyword>
<name>A0ABP7AHT6_9ACTN</name>
<comment type="subcellular location">
    <subcellularLocation>
        <location evidence="1">Cell membrane</location>
        <topology evidence="1">Multi-pass membrane protein</topology>
    </subcellularLocation>
</comment>
<dbReference type="InterPro" id="IPR006153">
    <property type="entry name" value="Cation/H_exchanger_TM"/>
</dbReference>
<feature type="transmembrane region" description="Helical" evidence="8">
    <location>
        <begin position="244"/>
        <end position="261"/>
    </location>
</feature>
<dbReference type="Proteomes" id="UP001501490">
    <property type="component" value="Unassembled WGS sequence"/>
</dbReference>
<feature type="transmembrane region" description="Helical" evidence="8">
    <location>
        <begin position="329"/>
        <end position="351"/>
    </location>
</feature>
<protein>
    <submittedName>
        <fullName evidence="10">Cation:proton antiporter</fullName>
    </submittedName>
</protein>
<evidence type="ECO:0000256" key="2">
    <source>
        <dbReference type="ARBA" id="ARBA00022448"/>
    </source>
</evidence>
<evidence type="ECO:0000313" key="11">
    <source>
        <dbReference type="Proteomes" id="UP001501490"/>
    </source>
</evidence>
<feature type="transmembrane region" description="Helical" evidence="8">
    <location>
        <begin position="188"/>
        <end position="208"/>
    </location>
</feature>
<dbReference type="RefSeq" id="WP_344807795.1">
    <property type="nucleotide sequence ID" value="NZ_BAABAB010000031.1"/>
</dbReference>
<feature type="transmembrane region" description="Helical" evidence="8">
    <location>
        <begin position="157"/>
        <end position="176"/>
    </location>
</feature>
<feature type="domain" description="Cation/H+ exchanger transmembrane" evidence="9">
    <location>
        <begin position="10"/>
        <end position="389"/>
    </location>
</feature>
<proteinExistence type="predicted"/>
<comment type="caution">
    <text evidence="10">The sequence shown here is derived from an EMBL/GenBank/DDBJ whole genome shotgun (WGS) entry which is preliminary data.</text>
</comment>
<feature type="transmembrane region" description="Helical" evidence="8">
    <location>
        <begin position="357"/>
        <end position="378"/>
    </location>
</feature>
<feature type="transmembrane region" description="Helical" evidence="8">
    <location>
        <begin position="300"/>
        <end position="322"/>
    </location>
</feature>
<evidence type="ECO:0000256" key="5">
    <source>
        <dbReference type="ARBA" id="ARBA00022989"/>
    </source>
</evidence>
<evidence type="ECO:0000259" key="9">
    <source>
        <dbReference type="Pfam" id="PF00999"/>
    </source>
</evidence>
<feature type="transmembrane region" description="Helical" evidence="8">
    <location>
        <begin position="220"/>
        <end position="238"/>
    </location>
</feature>
<dbReference type="PANTHER" id="PTHR32507">
    <property type="entry name" value="NA(+)/H(+) ANTIPORTER 1"/>
    <property type="match status" value="1"/>
</dbReference>
<keyword evidence="7 8" id="KW-0472">Membrane</keyword>
<keyword evidence="5 8" id="KW-1133">Transmembrane helix</keyword>
<evidence type="ECO:0000256" key="1">
    <source>
        <dbReference type="ARBA" id="ARBA00004651"/>
    </source>
</evidence>
<sequence>MDSLALVLILGAVFCWAVISARFMIISTPIFFVAVGLLLAEGIQLLDVQPDPHATKLLAEVTLVWVLFADASRVRVSSLRHDTARYVRLLAVGLPLTIAFGSVAASTILDVSPWYALLVGAALAPTDAALGAAVMTDQRVPYRLRQTLNVESGLNDGIATPVVTTALAAILVTSGLDTDFALGRAVLGLPLGVVLGLVAGAAGGTALRIAHRRGWGSEEIAGPAVLALALLTFVLATMVLANGYVAAFVAGIAFGSTAGRGGESEVYYVEQTCGLASMLCWLLFGAVAVPTIAADWSWPILLYAVLSITVIRMLSVALAFVGARASMRLVLFTGWFGPRGLASVVFALIAAEDLHDIPGPVAEVIATIGLTVLLSVVLHGLTAQPLIRWFTAGQPASAPPTEATAEVTVRHLVKPSRQSE</sequence>
<evidence type="ECO:0000256" key="4">
    <source>
        <dbReference type="ARBA" id="ARBA00022692"/>
    </source>
</evidence>
<reference evidence="11" key="1">
    <citation type="journal article" date="2019" name="Int. J. Syst. Evol. Microbiol.">
        <title>The Global Catalogue of Microorganisms (GCM) 10K type strain sequencing project: providing services to taxonomists for standard genome sequencing and annotation.</title>
        <authorList>
            <consortium name="The Broad Institute Genomics Platform"/>
            <consortium name="The Broad Institute Genome Sequencing Center for Infectious Disease"/>
            <person name="Wu L."/>
            <person name="Ma J."/>
        </authorList>
    </citation>
    <scope>NUCLEOTIDE SEQUENCE [LARGE SCALE GENOMIC DNA]</scope>
    <source>
        <strain evidence="11">JCM 16929</strain>
    </source>
</reference>
<accession>A0ABP7AHT6</accession>
<evidence type="ECO:0000313" key="10">
    <source>
        <dbReference type="EMBL" id="GAA3633000.1"/>
    </source>
</evidence>
<evidence type="ECO:0000256" key="3">
    <source>
        <dbReference type="ARBA" id="ARBA00022449"/>
    </source>
</evidence>
<feature type="transmembrane region" description="Helical" evidence="8">
    <location>
        <begin position="114"/>
        <end position="136"/>
    </location>
</feature>
<evidence type="ECO:0000256" key="8">
    <source>
        <dbReference type="SAM" id="Phobius"/>
    </source>
</evidence>
<keyword evidence="3" id="KW-0050">Antiport</keyword>
<keyword evidence="2" id="KW-0813">Transport</keyword>
<keyword evidence="11" id="KW-1185">Reference proteome</keyword>
<evidence type="ECO:0000256" key="6">
    <source>
        <dbReference type="ARBA" id="ARBA00023065"/>
    </source>
</evidence>